<gene>
    <name evidence="5" type="ORF">EDC14_103848</name>
</gene>
<comment type="caution">
    <text evidence="5">The sequence shown here is derived from an EMBL/GenBank/DDBJ whole genome shotgun (WGS) entry which is preliminary data.</text>
</comment>
<evidence type="ECO:0000256" key="1">
    <source>
        <dbReference type="ARBA" id="ARBA00023015"/>
    </source>
</evidence>
<proteinExistence type="predicted"/>
<dbReference type="GO" id="GO:0003677">
    <property type="term" value="F:DNA binding"/>
    <property type="evidence" value="ECO:0007669"/>
    <property type="project" value="UniProtKB-KW"/>
</dbReference>
<feature type="domain" description="HTH arsR-type" evidence="4">
    <location>
        <begin position="5"/>
        <end position="109"/>
    </location>
</feature>
<dbReference type="PANTHER" id="PTHR33154">
    <property type="entry name" value="TRANSCRIPTIONAL REGULATOR, ARSR FAMILY"/>
    <property type="match status" value="1"/>
</dbReference>
<reference evidence="5 6" key="1">
    <citation type="submission" date="2019-03" db="EMBL/GenBank/DDBJ databases">
        <title>Genomic Encyclopedia of Type Strains, Phase IV (KMG-IV): sequencing the most valuable type-strain genomes for metagenomic binning, comparative biology and taxonomic classification.</title>
        <authorList>
            <person name="Goeker M."/>
        </authorList>
    </citation>
    <scope>NUCLEOTIDE SEQUENCE [LARGE SCALE GENOMIC DNA]</scope>
    <source>
        <strain evidence="5 6">LX-B</strain>
    </source>
</reference>
<sequence length="109" mass="12570">MFDYHKTMETVELAKIFKALSNEQRLNLFKMLYQWNSEAEGEEYVCYDGVDRCFTKACCSLPLSRSTVSHHFKELQNAGLITVTRSGQCFCCKINQDAVQAIRDFLKAL</sequence>
<keyword evidence="3" id="KW-0804">Transcription</keyword>
<dbReference type="SMART" id="SM00418">
    <property type="entry name" value="HTH_ARSR"/>
    <property type="match status" value="1"/>
</dbReference>
<dbReference type="GO" id="GO:0003700">
    <property type="term" value="F:DNA-binding transcription factor activity"/>
    <property type="evidence" value="ECO:0007669"/>
    <property type="project" value="InterPro"/>
</dbReference>
<dbReference type="Pfam" id="PF01022">
    <property type="entry name" value="HTH_5"/>
    <property type="match status" value="1"/>
</dbReference>
<evidence type="ECO:0000256" key="3">
    <source>
        <dbReference type="ARBA" id="ARBA00023163"/>
    </source>
</evidence>
<dbReference type="InterPro" id="IPR011991">
    <property type="entry name" value="ArsR-like_HTH"/>
</dbReference>
<dbReference type="InterPro" id="IPR036388">
    <property type="entry name" value="WH-like_DNA-bd_sf"/>
</dbReference>
<dbReference type="InterPro" id="IPR036390">
    <property type="entry name" value="WH_DNA-bd_sf"/>
</dbReference>
<evidence type="ECO:0000313" key="5">
    <source>
        <dbReference type="EMBL" id="TCL59755.1"/>
    </source>
</evidence>
<dbReference type="Proteomes" id="UP000295008">
    <property type="component" value="Unassembled WGS sequence"/>
</dbReference>
<protein>
    <submittedName>
        <fullName evidence="5">ArsR family transcriptional regulator</fullName>
    </submittedName>
</protein>
<dbReference type="SUPFAM" id="SSF46785">
    <property type="entry name" value="Winged helix' DNA-binding domain"/>
    <property type="match status" value="1"/>
</dbReference>
<keyword evidence="6" id="KW-1185">Reference proteome</keyword>
<dbReference type="AlphaFoldDB" id="A0A4R1R2Z2"/>
<evidence type="ECO:0000313" key="6">
    <source>
        <dbReference type="Proteomes" id="UP000295008"/>
    </source>
</evidence>
<organism evidence="5 6">
    <name type="scientific">Hydrogenispora ethanolica</name>
    <dbReference type="NCBI Taxonomy" id="1082276"/>
    <lineage>
        <taxon>Bacteria</taxon>
        <taxon>Bacillati</taxon>
        <taxon>Bacillota</taxon>
        <taxon>Hydrogenispora</taxon>
    </lineage>
</organism>
<dbReference type="PROSITE" id="PS50987">
    <property type="entry name" value="HTH_ARSR_2"/>
    <property type="match status" value="1"/>
</dbReference>
<dbReference type="EMBL" id="SLUN01000038">
    <property type="protein sequence ID" value="TCL59755.1"/>
    <property type="molecule type" value="Genomic_DNA"/>
</dbReference>
<dbReference type="InterPro" id="IPR051081">
    <property type="entry name" value="HTH_MetalResp_TranReg"/>
</dbReference>
<evidence type="ECO:0000256" key="2">
    <source>
        <dbReference type="ARBA" id="ARBA00023125"/>
    </source>
</evidence>
<keyword evidence="2" id="KW-0238">DNA-binding</keyword>
<evidence type="ECO:0000259" key="4">
    <source>
        <dbReference type="PROSITE" id="PS50987"/>
    </source>
</evidence>
<dbReference type="CDD" id="cd00090">
    <property type="entry name" value="HTH_ARSR"/>
    <property type="match status" value="1"/>
</dbReference>
<name>A0A4R1R2Z2_HYDET</name>
<dbReference type="PANTHER" id="PTHR33154:SF33">
    <property type="entry name" value="TRANSCRIPTIONAL REPRESSOR SDPR"/>
    <property type="match status" value="1"/>
</dbReference>
<dbReference type="InterPro" id="IPR001845">
    <property type="entry name" value="HTH_ArsR_DNA-bd_dom"/>
</dbReference>
<dbReference type="Gene3D" id="1.10.10.10">
    <property type="entry name" value="Winged helix-like DNA-binding domain superfamily/Winged helix DNA-binding domain"/>
    <property type="match status" value="1"/>
</dbReference>
<dbReference type="RefSeq" id="WP_243663077.1">
    <property type="nucleotide sequence ID" value="NZ_SLUN01000038.1"/>
</dbReference>
<accession>A0A4R1R2Z2</accession>
<keyword evidence="1" id="KW-0805">Transcription regulation</keyword>